<feature type="binding site" evidence="4">
    <location>
        <begin position="91"/>
        <end position="96"/>
    </location>
    <ligand>
        <name>acetyl-CoA</name>
        <dbReference type="ChEBI" id="CHEBI:57288"/>
    </ligand>
</feature>
<feature type="domain" description="N-acetyltransferase" evidence="5">
    <location>
        <begin position="4"/>
        <end position="198"/>
    </location>
</feature>
<protein>
    <submittedName>
        <fullName evidence="6">Predicted acetyltransferase</fullName>
    </submittedName>
</protein>
<dbReference type="PROSITE" id="PS51186">
    <property type="entry name" value="GNAT"/>
    <property type="match status" value="1"/>
</dbReference>
<dbReference type="PANTHER" id="PTHR37817:SF1">
    <property type="entry name" value="N-ACETYLTRANSFERASE EIS"/>
    <property type="match status" value="1"/>
</dbReference>
<accession>A0A1G9RED6</accession>
<comment type="similarity">
    <text evidence="1 4">Belongs to the acetyltransferase Eis family.</text>
</comment>
<dbReference type="STRING" id="211114.SAMN04489726_0364"/>
<dbReference type="Gene3D" id="3.40.630.30">
    <property type="match status" value="2"/>
</dbReference>
<dbReference type="InterPro" id="IPR051554">
    <property type="entry name" value="Acetyltransferase_Eis"/>
</dbReference>
<gene>
    <name evidence="6" type="ORF">SAMN04489726_0364</name>
</gene>
<keyword evidence="2 4" id="KW-0808">Transferase</keyword>
<feature type="active site" description="Proton donor" evidence="4">
    <location>
        <position position="121"/>
    </location>
</feature>
<dbReference type="InterPro" id="IPR000182">
    <property type="entry name" value="GNAT_dom"/>
</dbReference>
<feature type="active site" description="Proton acceptor; via carboxylate" evidence="4">
    <location>
        <position position="401"/>
    </location>
</feature>
<dbReference type="GO" id="GO:0030649">
    <property type="term" value="P:aminoglycoside antibiotic catabolic process"/>
    <property type="evidence" value="ECO:0007669"/>
    <property type="project" value="TreeGrafter"/>
</dbReference>
<dbReference type="NCBIfam" id="NF002367">
    <property type="entry name" value="PRK01346.1-4"/>
    <property type="match status" value="1"/>
</dbReference>
<dbReference type="EMBL" id="LT629701">
    <property type="protein sequence ID" value="SDM20785.1"/>
    <property type="molecule type" value="Genomic_DNA"/>
</dbReference>
<dbReference type="GO" id="GO:0034069">
    <property type="term" value="F:aminoglycoside N-acetyltransferase activity"/>
    <property type="evidence" value="ECO:0007669"/>
    <property type="project" value="TreeGrafter"/>
</dbReference>
<feature type="binding site" evidence="4">
    <location>
        <begin position="83"/>
        <end position="85"/>
    </location>
    <ligand>
        <name>acetyl-CoA</name>
        <dbReference type="ChEBI" id="CHEBI:57288"/>
    </ligand>
</feature>
<dbReference type="CDD" id="cd04301">
    <property type="entry name" value="NAT_SF"/>
    <property type="match status" value="1"/>
</dbReference>
<evidence type="ECO:0000259" key="5">
    <source>
        <dbReference type="PROSITE" id="PS51186"/>
    </source>
</evidence>
<keyword evidence="7" id="KW-1185">Reference proteome</keyword>
<sequence length="401" mass="44339">MSDYRIRVLDEDEKRAAQDLFLGSLHAAPVTDEMWEYSSAGYPAERCFGAFREGRIVGSAQSFAATMAVPGGAVLPLAAVSRVGVRADHTRRGVMTELMRAQLRELGEPLASLHATEPVIYGRFGYGVACRGRTVEVEATRGRAVPPLPGDGEIRLLETDELAVELPKIYERIGLHRPGMMSRPRGWWRMVVERRLAQKDHLVAAVHSGPDGDDGFALYEATTVNISPDQRERRLDVHDMHGASLGVVLDLWRFLLGADLVRWVRAWGRPLDEHVELIVPNRGDCRTIELTDETWLRLVDVPTALAARTYGPARPVVVEVHDRFLPENSGRYRVGPDGVRRTDASADLELPVDSLAMLYLGDISASALAATGRLTVREASALTRADRLFTTDRPPNSGTFF</sequence>
<reference evidence="6 7" key="1">
    <citation type="submission" date="2016-10" db="EMBL/GenBank/DDBJ databases">
        <authorList>
            <person name="de Groot N.N."/>
        </authorList>
    </citation>
    <scope>NUCLEOTIDE SEQUENCE [LARGE SCALE GENOMIC DNA]</scope>
    <source>
        <strain evidence="6 7">DSM 44149</strain>
    </source>
</reference>
<dbReference type="InterPro" id="IPR041380">
    <property type="entry name" value="Acetyltransf_17"/>
</dbReference>
<dbReference type="Pfam" id="PF17668">
    <property type="entry name" value="Acetyltransf_17"/>
    <property type="match status" value="1"/>
</dbReference>
<dbReference type="eggNOG" id="COG4552">
    <property type="taxonomic scope" value="Bacteria"/>
</dbReference>
<dbReference type="SUPFAM" id="SSF55729">
    <property type="entry name" value="Acyl-CoA N-acyltransferases (Nat)"/>
    <property type="match status" value="1"/>
</dbReference>
<dbReference type="InterPro" id="IPR025559">
    <property type="entry name" value="Eis_dom"/>
</dbReference>
<dbReference type="OrthoDB" id="8399956at2"/>
<feature type="binding site" evidence="4">
    <location>
        <begin position="116"/>
        <end position="117"/>
    </location>
    <ligand>
        <name>acetyl-CoA</name>
        <dbReference type="ChEBI" id="CHEBI:57288"/>
    </ligand>
</feature>
<dbReference type="SUPFAM" id="SSF55718">
    <property type="entry name" value="SCP-like"/>
    <property type="match status" value="1"/>
</dbReference>
<dbReference type="RefSeq" id="WP_030429193.1">
    <property type="nucleotide sequence ID" value="NZ_JOEF01000006.1"/>
</dbReference>
<evidence type="ECO:0000256" key="1">
    <source>
        <dbReference type="ARBA" id="ARBA00009213"/>
    </source>
</evidence>
<evidence type="ECO:0000256" key="4">
    <source>
        <dbReference type="HAMAP-Rule" id="MF_01812"/>
    </source>
</evidence>
<dbReference type="HAMAP" id="MF_01812">
    <property type="entry name" value="Eis"/>
    <property type="match status" value="1"/>
</dbReference>
<evidence type="ECO:0000256" key="3">
    <source>
        <dbReference type="ARBA" id="ARBA00023315"/>
    </source>
</evidence>
<dbReference type="InterPro" id="IPR022902">
    <property type="entry name" value="NAcTrfase_Eis"/>
</dbReference>
<evidence type="ECO:0000256" key="2">
    <source>
        <dbReference type="ARBA" id="ARBA00022679"/>
    </source>
</evidence>
<name>A0A1G9RED6_ALLAB</name>
<organism evidence="6 7">
    <name type="scientific">Allokutzneria albata</name>
    <name type="common">Kibdelosporangium albatum</name>
    <dbReference type="NCBI Taxonomy" id="211114"/>
    <lineage>
        <taxon>Bacteria</taxon>
        <taxon>Bacillati</taxon>
        <taxon>Actinomycetota</taxon>
        <taxon>Actinomycetes</taxon>
        <taxon>Pseudonocardiales</taxon>
        <taxon>Pseudonocardiaceae</taxon>
        <taxon>Allokutzneria</taxon>
    </lineage>
</organism>
<dbReference type="AlphaFoldDB" id="A0A1G9RED6"/>
<proteinExistence type="inferred from homology"/>
<comment type="subunit">
    <text evidence="4">Homohexamer; trimer of dimers.</text>
</comment>
<dbReference type="Pfam" id="PF13527">
    <property type="entry name" value="Acetyltransf_9"/>
    <property type="match status" value="1"/>
</dbReference>
<dbReference type="InterPro" id="IPR016181">
    <property type="entry name" value="Acyl_CoA_acyltransferase"/>
</dbReference>
<dbReference type="Pfam" id="PF13530">
    <property type="entry name" value="SCP2_2"/>
    <property type="match status" value="1"/>
</dbReference>
<dbReference type="PANTHER" id="PTHR37817">
    <property type="entry name" value="N-ACETYLTRANSFERASE EIS"/>
    <property type="match status" value="1"/>
</dbReference>
<dbReference type="Gene3D" id="3.30.1050.10">
    <property type="entry name" value="SCP2 sterol-binding domain"/>
    <property type="match status" value="1"/>
</dbReference>
<dbReference type="Proteomes" id="UP000183376">
    <property type="component" value="Chromosome I"/>
</dbReference>
<evidence type="ECO:0000313" key="7">
    <source>
        <dbReference type="Proteomes" id="UP000183376"/>
    </source>
</evidence>
<evidence type="ECO:0000313" key="6">
    <source>
        <dbReference type="EMBL" id="SDM20785.1"/>
    </source>
</evidence>
<dbReference type="InterPro" id="IPR036527">
    <property type="entry name" value="SCP2_sterol-bd_dom_sf"/>
</dbReference>
<keyword evidence="3 4" id="KW-0012">Acyltransferase</keyword>